<gene>
    <name evidence="2" type="ORF">PhCBS80983_g00532</name>
</gene>
<organism evidence="2 3">
    <name type="scientific">Powellomyces hirtus</name>
    <dbReference type="NCBI Taxonomy" id="109895"/>
    <lineage>
        <taxon>Eukaryota</taxon>
        <taxon>Fungi</taxon>
        <taxon>Fungi incertae sedis</taxon>
        <taxon>Chytridiomycota</taxon>
        <taxon>Chytridiomycota incertae sedis</taxon>
        <taxon>Chytridiomycetes</taxon>
        <taxon>Spizellomycetales</taxon>
        <taxon>Powellomycetaceae</taxon>
        <taxon>Powellomyces</taxon>
    </lineage>
</organism>
<dbReference type="Pfam" id="PF04654">
    <property type="entry name" value="DUF599"/>
    <property type="match status" value="1"/>
</dbReference>
<name>A0A507EGI9_9FUNG</name>
<keyword evidence="1" id="KW-0812">Transmembrane</keyword>
<dbReference type="EMBL" id="QEAQ01000003">
    <property type="protein sequence ID" value="TPX62290.1"/>
    <property type="molecule type" value="Genomic_DNA"/>
</dbReference>
<keyword evidence="1" id="KW-1133">Transmembrane helix</keyword>
<reference evidence="2 3" key="1">
    <citation type="journal article" date="2019" name="Sci. Rep.">
        <title>Comparative genomics of chytrid fungi reveal insights into the obligate biotrophic and pathogenic lifestyle of Synchytrium endobioticum.</title>
        <authorList>
            <person name="van de Vossenberg B.T.L.H."/>
            <person name="Warris S."/>
            <person name="Nguyen H.D.T."/>
            <person name="van Gent-Pelzer M.P.E."/>
            <person name="Joly D.L."/>
            <person name="van de Geest H.C."/>
            <person name="Bonants P.J.M."/>
            <person name="Smith D.S."/>
            <person name="Levesque C.A."/>
            <person name="van der Lee T.A.J."/>
        </authorList>
    </citation>
    <scope>NUCLEOTIDE SEQUENCE [LARGE SCALE GENOMIC DNA]</scope>
    <source>
        <strain evidence="2 3">CBS 809.83</strain>
    </source>
</reference>
<dbReference type="AlphaFoldDB" id="A0A507EGI9"/>
<feature type="transmembrane region" description="Helical" evidence="1">
    <location>
        <begin position="207"/>
        <end position="233"/>
    </location>
</feature>
<feature type="transmembrane region" description="Helical" evidence="1">
    <location>
        <begin position="12"/>
        <end position="29"/>
    </location>
</feature>
<dbReference type="Proteomes" id="UP000318582">
    <property type="component" value="Unassembled WGS sequence"/>
</dbReference>
<dbReference type="PANTHER" id="PTHR31881">
    <property type="match status" value="1"/>
</dbReference>
<accession>A0A507EGI9</accession>
<dbReference type="InterPro" id="IPR006747">
    <property type="entry name" value="DUF599"/>
</dbReference>
<evidence type="ECO:0000313" key="2">
    <source>
        <dbReference type="EMBL" id="TPX62290.1"/>
    </source>
</evidence>
<protein>
    <submittedName>
        <fullName evidence="2">Uncharacterized protein</fullName>
    </submittedName>
</protein>
<dbReference type="PANTHER" id="PTHR31881:SF6">
    <property type="entry name" value="OS09G0494600 PROTEIN"/>
    <property type="match status" value="1"/>
</dbReference>
<evidence type="ECO:0000313" key="3">
    <source>
        <dbReference type="Proteomes" id="UP000318582"/>
    </source>
</evidence>
<keyword evidence="3" id="KW-1185">Reference proteome</keyword>
<evidence type="ECO:0000256" key="1">
    <source>
        <dbReference type="SAM" id="Phobius"/>
    </source>
</evidence>
<keyword evidence="1" id="KW-0472">Membrane</keyword>
<proteinExistence type="predicted"/>
<feature type="transmembrane region" description="Helical" evidence="1">
    <location>
        <begin position="77"/>
        <end position="98"/>
    </location>
</feature>
<sequence>MPDHNTTLDNLAALIPSATLLTLYHLYLFRCVHKTPGRTVYGLTKAARRVWVAAIMFRKNEILAVQTLRNWIMASSFLATTAVLLITAVLALVGQMAVRWTKETLESPVFYMLGFVTEDWFASVRFFNHAGMICNVNLTQTELESILEPAPARSSGPFGNRLDSSPTKQWEDPSGACYRSIHNNPSRVATVLNQGCFYYSAGMRCYYIAFPLVAWFWGPWPLGISTIVLVALLRVIDFQISDFDELPRCSEEAMVEIRTN</sequence>
<comment type="caution">
    <text evidence="2">The sequence shown here is derived from an EMBL/GenBank/DDBJ whole genome shotgun (WGS) entry which is preliminary data.</text>
</comment>